<dbReference type="EMBL" id="JAULSW010000005">
    <property type="protein sequence ID" value="KAK3381983.1"/>
    <property type="molecule type" value="Genomic_DNA"/>
</dbReference>
<name>A0AAE0TWF8_9PEZI</name>
<feature type="signal peptide" evidence="3">
    <location>
        <begin position="1"/>
        <end position="20"/>
    </location>
</feature>
<gene>
    <name evidence="5" type="ORF">B0H63DRAFT_217272</name>
</gene>
<comment type="similarity">
    <text evidence="1 3">Belongs to the type-B carboxylesterase/lipase family.</text>
</comment>
<evidence type="ECO:0000313" key="6">
    <source>
        <dbReference type="Proteomes" id="UP001285441"/>
    </source>
</evidence>
<sequence>MVRKWAWITLFVSLVHVACTLLPPLTVDLGYSLYTGVYNSSSELNVWKGIRYAAPPLGALRWQSPQSPSVDRRVVLASSLGPACPQSLPSHPGAPFIPGNEDCLFLNVYAPAGLSTNSSAPVLVVIHGGGYGLGDGSWDMSAFINSNANALLVVTINYRLGAFGFLASPEVKSRGVLNVGLLDQRLALEWVQKHIAKFGGDPARVTVAGESAGGGSVLLHATAKNGSLRNDLFKNIIAASPWIPTQPFYNDAKVTQNYFTFASLVGCSSTGAAAVFDCLVSKDSLLLQYAANIVSTNPPTPIGNWAFIPVTDGTYVTGPPSIQLAKRGVNGLRLLVGNNANEGSLIPPSNIVTQDDLVAWIKSNFNNLSDKNVSNILAAYPSSSDPTDPSAVRFDTDGYGPATAVNISQVATGQQQRCFNIYAEASIICPAHWFASAFSGQGRQAYYYQYSVPFAVHASDLAAYYGPPTENQGPDIVTAFRKIYGNFVIAGNPSISNDIANGQSSLNPNAPHPANNWPQWTDTGPPLINLNQTGGTAYTAISALGVPVTQFKGPGLLNNITVANADLWEGGRGKRCELWRDLGPFVPQ</sequence>
<dbReference type="PROSITE" id="PS00122">
    <property type="entry name" value="CARBOXYLESTERASE_B_1"/>
    <property type="match status" value="1"/>
</dbReference>
<dbReference type="Pfam" id="PF00135">
    <property type="entry name" value="COesterase"/>
    <property type="match status" value="1"/>
</dbReference>
<keyword evidence="3" id="KW-0732">Signal</keyword>
<organism evidence="5 6">
    <name type="scientific">Podospora didyma</name>
    <dbReference type="NCBI Taxonomy" id="330526"/>
    <lineage>
        <taxon>Eukaryota</taxon>
        <taxon>Fungi</taxon>
        <taxon>Dikarya</taxon>
        <taxon>Ascomycota</taxon>
        <taxon>Pezizomycotina</taxon>
        <taxon>Sordariomycetes</taxon>
        <taxon>Sordariomycetidae</taxon>
        <taxon>Sordariales</taxon>
        <taxon>Podosporaceae</taxon>
        <taxon>Podospora</taxon>
    </lineage>
</organism>
<dbReference type="InterPro" id="IPR019819">
    <property type="entry name" value="Carboxylesterase_B_CS"/>
</dbReference>
<dbReference type="InterPro" id="IPR019826">
    <property type="entry name" value="Carboxylesterase_B_AS"/>
</dbReference>
<evidence type="ECO:0000256" key="3">
    <source>
        <dbReference type="RuleBase" id="RU361235"/>
    </source>
</evidence>
<dbReference type="InterPro" id="IPR029058">
    <property type="entry name" value="AB_hydrolase_fold"/>
</dbReference>
<dbReference type="PANTHER" id="PTHR11559">
    <property type="entry name" value="CARBOXYLESTERASE"/>
    <property type="match status" value="1"/>
</dbReference>
<dbReference type="Proteomes" id="UP001285441">
    <property type="component" value="Unassembled WGS sequence"/>
</dbReference>
<evidence type="ECO:0000313" key="5">
    <source>
        <dbReference type="EMBL" id="KAK3381983.1"/>
    </source>
</evidence>
<dbReference type="GO" id="GO:0016787">
    <property type="term" value="F:hydrolase activity"/>
    <property type="evidence" value="ECO:0007669"/>
    <property type="project" value="UniProtKB-KW"/>
</dbReference>
<keyword evidence="6" id="KW-1185">Reference proteome</keyword>
<dbReference type="EC" id="3.1.1.-" evidence="3"/>
<feature type="chain" id="PRO_5041778818" description="Carboxylic ester hydrolase" evidence="3">
    <location>
        <begin position="21"/>
        <end position="588"/>
    </location>
</feature>
<dbReference type="InterPro" id="IPR050309">
    <property type="entry name" value="Type-B_Carboxylest/Lipase"/>
</dbReference>
<protein>
    <recommendedName>
        <fullName evidence="3">Carboxylic ester hydrolase</fullName>
        <ecNumber evidence="3">3.1.1.-</ecNumber>
    </recommendedName>
</protein>
<dbReference type="InterPro" id="IPR002018">
    <property type="entry name" value="CarbesteraseB"/>
</dbReference>
<comment type="caution">
    <text evidence="5">The sequence shown here is derived from an EMBL/GenBank/DDBJ whole genome shotgun (WGS) entry which is preliminary data.</text>
</comment>
<dbReference type="Gene3D" id="3.40.50.1820">
    <property type="entry name" value="alpha/beta hydrolase"/>
    <property type="match status" value="1"/>
</dbReference>
<evidence type="ECO:0000259" key="4">
    <source>
        <dbReference type="Pfam" id="PF00135"/>
    </source>
</evidence>
<evidence type="ECO:0000256" key="1">
    <source>
        <dbReference type="ARBA" id="ARBA00005964"/>
    </source>
</evidence>
<dbReference type="AlphaFoldDB" id="A0AAE0TWF8"/>
<feature type="domain" description="Carboxylesterase type B" evidence="4">
    <location>
        <begin position="41"/>
        <end position="533"/>
    </location>
</feature>
<accession>A0AAE0TWF8</accession>
<reference evidence="5" key="2">
    <citation type="submission" date="2023-06" db="EMBL/GenBank/DDBJ databases">
        <authorList>
            <consortium name="Lawrence Berkeley National Laboratory"/>
            <person name="Haridas S."/>
            <person name="Hensen N."/>
            <person name="Bonometti L."/>
            <person name="Westerberg I."/>
            <person name="Brannstrom I.O."/>
            <person name="Guillou S."/>
            <person name="Cros-Aarteil S."/>
            <person name="Calhoun S."/>
            <person name="Kuo A."/>
            <person name="Mondo S."/>
            <person name="Pangilinan J."/>
            <person name="Riley R."/>
            <person name="LaButti K."/>
            <person name="Andreopoulos B."/>
            <person name="Lipzen A."/>
            <person name="Chen C."/>
            <person name="Yanf M."/>
            <person name="Daum C."/>
            <person name="Ng V."/>
            <person name="Clum A."/>
            <person name="Steindorff A."/>
            <person name="Ohm R."/>
            <person name="Martin F."/>
            <person name="Silar P."/>
            <person name="Natvig D."/>
            <person name="Lalanne C."/>
            <person name="Gautier V."/>
            <person name="Ament-velasquez S.L."/>
            <person name="Kruys A."/>
            <person name="Hutchinson M.I."/>
            <person name="Powell A.J."/>
            <person name="Barry K."/>
            <person name="Miller A.N."/>
            <person name="Grigoriev I.V."/>
            <person name="Debuchy R."/>
            <person name="Gladieux P."/>
            <person name="Thoren M.H."/>
            <person name="Johannesson H."/>
        </authorList>
    </citation>
    <scope>NUCLEOTIDE SEQUENCE</scope>
    <source>
        <strain evidence="5">CBS 232.78</strain>
    </source>
</reference>
<keyword evidence="2 3" id="KW-0378">Hydrolase</keyword>
<proteinExistence type="inferred from homology"/>
<reference evidence="5" key="1">
    <citation type="journal article" date="2023" name="Mol. Phylogenet. Evol.">
        <title>Genome-scale phylogeny and comparative genomics of the fungal order Sordariales.</title>
        <authorList>
            <person name="Hensen N."/>
            <person name="Bonometti L."/>
            <person name="Westerberg I."/>
            <person name="Brannstrom I.O."/>
            <person name="Guillou S."/>
            <person name="Cros-Aarteil S."/>
            <person name="Calhoun S."/>
            <person name="Haridas S."/>
            <person name="Kuo A."/>
            <person name="Mondo S."/>
            <person name="Pangilinan J."/>
            <person name="Riley R."/>
            <person name="LaButti K."/>
            <person name="Andreopoulos B."/>
            <person name="Lipzen A."/>
            <person name="Chen C."/>
            <person name="Yan M."/>
            <person name="Daum C."/>
            <person name="Ng V."/>
            <person name="Clum A."/>
            <person name="Steindorff A."/>
            <person name="Ohm R.A."/>
            <person name="Martin F."/>
            <person name="Silar P."/>
            <person name="Natvig D.O."/>
            <person name="Lalanne C."/>
            <person name="Gautier V."/>
            <person name="Ament-Velasquez S.L."/>
            <person name="Kruys A."/>
            <person name="Hutchinson M.I."/>
            <person name="Powell A.J."/>
            <person name="Barry K."/>
            <person name="Miller A.N."/>
            <person name="Grigoriev I.V."/>
            <person name="Debuchy R."/>
            <person name="Gladieux P."/>
            <person name="Hiltunen Thoren M."/>
            <person name="Johannesson H."/>
        </authorList>
    </citation>
    <scope>NUCLEOTIDE SEQUENCE</scope>
    <source>
        <strain evidence="5">CBS 232.78</strain>
    </source>
</reference>
<dbReference type="PROSITE" id="PS00941">
    <property type="entry name" value="CARBOXYLESTERASE_B_2"/>
    <property type="match status" value="1"/>
</dbReference>
<dbReference type="SUPFAM" id="SSF53474">
    <property type="entry name" value="alpha/beta-Hydrolases"/>
    <property type="match status" value="1"/>
</dbReference>
<evidence type="ECO:0000256" key="2">
    <source>
        <dbReference type="ARBA" id="ARBA00022801"/>
    </source>
</evidence>